<proteinExistence type="predicted"/>
<comment type="caution">
    <text evidence="1">The sequence shown here is derived from an EMBL/GenBank/DDBJ whole genome shotgun (WGS) entry which is preliminary data.</text>
</comment>
<evidence type="ECO:0000313" key="2">
    <source>
        <dbReference type="Proteomes" id="UP000542674"/>
    </source>
</evidence>
<dbReference type="Proteomes" id="UP000542674">
    <property type="component" value="Unassembled WGS sequence"/>
</dbReference>
<protein>
    <submittedName>
        <fullName evidence="1">Uncharacterized protein</fullName>
    </submittedName>
</protein>
<gene>
    <name evidence="1" type="ORF">F4559_006194</name>
</gene>
<organism evidence="1 2">
    <name type="scientific">Saccharothrix violaceirubra</name>
    <dbReference type="NCBI Taxonomy" id="413306"/>
    <lineage>
        <taxon>Bacteria</taxon>
        <taxon>Bacillati</taxon>
        <taxon>Actinomycetota</taxon>
        <taxon>Actinomycetes</taxon>
        <taxon>Pseudonocardiales</taxon>
        <taxon>Pseudonocardiaceae</taxon>
        <taxon>Saccharothrix</taxon>
    </lineage>
</organism>
<dbReference type="RefSeq" id="WP_184674579.1">
    <property type="nucleotide sequence ID" value="NZ_BAABAI010000043.1"/>
</dbReference>
<name>A0A7W7TBM3_9PSEU</name>
<dbReference type="EMBL" id="JACHJS010000001">
    <property type="protein sequence ID" value="MBB4968835.1"/>
    <property type="molecule type" value="Genomic_DNA"/>
</dbReference>
<reference evidence="1 2" key="1">
    <citation type="submission" date="2020-08" db="EMBL/GenBank/DDBJ databases">
        <title>Sequencing the genomes of 1000 actinobacteria strains.</title>
        <authorList>
            <person name="Klenk H.-P."/>
        </authorList>
    </citation>
    <scope>NUCLEOTIDE SEQUENCE [LARGE SCALE GENOMIC DNA]</scope>
    <source>
        <strain evidence="1 2">DSM 45084</strain>
    </source>
</reference>
<dbReference type="AlphaFoldDB" id="A0A7W7TBM3"/>
<evidence type="ECO:0000313" key="1">
    <source>
        <dbReference type="EMBL" id="MBB4968835.1"/>
    </source>
</evidence>
<accession>A0A7W7TBM3</accession>
<sequence>MAPRPLSVLEDEVFVEFGVFVLQEHFSPRVALAAGRPDVTEVVRAGPGGATFRSGGVDHLARVRVESWSGRYVGDDGTWEEAAAAVVEFDRVEVRLASVTAWVSDEGLVLPGPGRYVVDVRVSGRSRVPEWSGEPVHGVERWLVRLHRALD</sequence>
<keyword evidence="2" id="KW-1185">Reference proteome</keyword>